<dbReference type="GO" id="GO:0003700">
    <property type="term" value="F:DNA-binding transcription factor activity"/>
    <property type="evidence" value="ECO:0007669"/>
    <property type="project" value="TreeGrafter"/>
</dbReference>
<dbReference type="KEGG" id="cans:GP473_06440"/>
<dbReference type="PANTHER" id="PTHR30055:SF234">
    <property type="entry name" value="HTH-TYPE TRANSCRIPTIONAL REGULATOR BETI"/>
    <property type="match status" value="1"/>
</dbReference>
<dbReference type="Pfam" id="PF00440">
    <property type="entry name" value="TetR_N"/>
    <property type="match status" value="1"/>
</dbReference>
<evidence type="ECO:0000256" key="3">
    <source>
        <dbReference type="ARBA" id="ARBA00023163"/>
    </source>
</evidence>
<evidence type="ECO:0000313" key="4">
    <source>
        <dbReference type="EMBL" id="QNH96985.1"/>
    </source>
</evidence>
<organism evidence="4 5">
    <name type="scientific">Corynebacterium anserum</name>
    <dbReference type="NCBI Taxonomy" id="2684406"/>
    <lineage>
        <taxon>Bacteria</taxon>
        <taxon>Bacillati</taxon>
        <taxon>Actinomycetota</taxon>
        <taxon>Actinomycetes</taxon>
        <taxon>Mycobacteriales</taxon>
        <taxon>Corynebacteriaceae</taxon>
        <taxon>Corynebacterium</taxon>
    </lineage>
</organism>
<proteinExistence type="predicted"/>
<keyword evidence="1" id="KW-0805">Transcription regulation</keyword>
<name>A0A7G7YR65_9CORY</name>
<evidence type="ECO:0000256" key="2">
    <source>
        <dbReference type="ARBA" id="ARBA00023125"/>
    </source>
</evidence>
<keyword evidence="5" id="KW-1185">Reference proteome</keyword>
<protein>
    <submittedName>
        <fullName evidence="4">TetR family transcriptional regulator</fullName>
    </submittedName>
</protein>
<dbReference type="InterPro" id="IPR050109">
    <property type="entry name" value="HTH-type_TetR-like_transc_reg"/>
</dbReference>
<dbReference type="Gene3D" id="1.10.357.10">
    <property type="entry name" value="Tetracycline Repressor, domain 2"/>
    <property type="match status" value="1"/>
</dbReference>
<dbReference type="GO" id="GO:0000976">
    <property type="term" value="F:transcription cis-regulatory region binding"/>
    <property type="evidence" value="ECO:0007669"/>
    <property type="project" value="TreeGrafter"/>
</dbReference>
<keyword evidence="3" id="KW-0804">Transcription</keyword>
<dbReference type="AlphaFoldDB" id="A0A7G7YR65"/>
<gene>
    <name evidence="4" type="ORF">GP473_06440</name>
</gene>
<dbReference type="Proteomes" id="UP000515275">
    <property type="component" value="Chromosome"/>
</dbReference>
<keyword evidence="2" id="KW-0238">DNA-binding</keyword>
<dbReference type="PROSITE" id="PS01081">
    <property type="entry name" value="HTH_TETR_1"/>
    <property type="match status" value="1"/>
</dbReference>
<evidence type="ECO:0000256" key="1">
    <source>
        <dbReference type="ARBA" id="ARBA00023015"/>
    </source>
</evidence>
<accession>A0A7G7YR65</accession>
<dbReference type="InterPro" id="IPR001647">
    <property type="entry name" value="HTH_TetR"/>
</dbReference>
<dbReference type="InterPro" id="IPR009057">
    <property type="entry name" value="Homeodomain-like_sf"/>
</dbReference>
<dbReference type="InterPro" id="IPR023772">
    <property type="entry name" value="DNA-bd_HTH_TetR-type_CS"/>
</dbReference>
<dbReference type="PROSITE" id="PS50977">
    <property type="entry name" value="HTH_TETR_2"/>
    <property type="match status" value="1"/>
</dbReference>
<dbReference type="PANTHER" id="PTHR30055">
    <property type="entry name" value="HTH-TYPE TRANSCRIPTIONAL REGULATOR RUTR"/>
    <property type="match status" value="1"/>
</dbReference>
<evidence type="ECO:0000313" key="5">
    <source>
        <dbReference type="Proteomes" id="UP000515275"/>
    </source>
</evidence>
<dbReference type="SUPFAM" id="SSF46689">
    <property type="entry name" value="Homeodomain-like"/>
    <property type="match status" value="1"/>
</dbReference>
<dbReference type="EMBL" id="CP046883">
    <property type="protein sequence ID" value="QNH96985.1"/>
    <property type="molecule type" value="Genomic_DNA"/>
</dbReference>
<reference evidence="4 5" key="1">
    <citation type="submission" date="2019-12" db="EMBL/GenBank/DDBJ databases">
        <title>Corynebacterium sp. nov., isolated from feces of the Anser Albifrons in China.</title>
        <authorList>
            <person name="Liu Q."/>
        </authorList>
    </citation>
    <scope>NUCLEOTIDE SEQUENCE [LARGE SCALE GENOMIC DNA]</scope>
    <source>
        <strain evidence="4 5">23H37-10</strain>
    </source>
</reference>
<sequence length="230" mass="26142">MGLRERKRRETYLRIEDEATRLFLEKSYDEVTLEEICEAAVVSRRTFFNYFQSKDHVAVGTVPPSLTDEDYEKIATFTVPEGMSMTGAILSIMAQRHIDHAEAMGIQSINPELSALISQRRIEILRRNPTLGLSKLNSFEKIRARLADALLRNFEAHPEHRSLPDSPPQEEARISVVAIIVSLWTSSTLVPERPEAHLTRDTVQSTVDKLYTIYSSMTDDKLFPAAPTDH</sequence>